<dbReference type="SUPFAM" id="SSF51294">
    <property type="entry name" value="Hedgehog/intein (Hint) domain"/>
    <property type="match status" value="1"/>
</dbReference>
<reference evidence="4" key="1">
    <citation type="journal article" date="2021" name="Proc. Natl. Acad. Sci. U.S.A.">
        <title>A Catalog of Tens of Thousands of Viruses from Human Metagenomes Reveals Hidden Associations with Chronic Diseases.</title>
        <authorList>
            <person name="Tisza M.J."/>
            <person name="Buck C.B."/>
        </authorList>
    </citation>
    <scope>NUCLEOTIDE SEQUENCE</scope>
    <source>
        <strain evidence="4">CtLnO19</strain>
    </source>
</reference>
<dbReference type="Gene3D" id="3.10.28.10">
    <property type="entry name" value="Homing endonucleases"/>
    <property type="match status" value="1"/>
</dbReference>
<evidence type="ECO:0000256" key="3">
    <source>
        <dbReference type="SAM" id="MobiDB-lite"/>
    </source>
</evidence>
<feature type="compositionally biased region" description="Low complexity" evidence="3">
    <location>
        <begin position="55"/>
        <end position="65"/>
    </location>
</feature>
<protein>
    <submittedName>
        <fullName evidence="4">TIGR02594 family protein</fullName>
    </submittedName>
</protein>
<dbReference type="InterPro" id="IPR006141">
    <property type="entry name" value="Intein_N"/>
</dbReference>
<keyword evidence="2" id="KW-0651">Protein splicing</keyword>
<dbReference type="InterPro" id="IPR036844">
    <property type="entry name" value="Hint_dom_sf"/>
</dbReference>
<evidence type="ECO:0000256" key="1">
    <source>
        <dbReference type="ARBA" id="ARBA00022813"/>
    </source>
</evidence>
<dbReference type="InterPro" id="IPR027434">
    <property type="entry name" value="Homing_endonucl"/>
</dbReference>
<feature type="region of interest" description="Disordered" evidence="3">
    <location>
        <begin position="17"/>
        <end position="66"/>
    </location>
</feature>
<dbReference type="EMBL" id="BK015301">
    <property type="protein sequence ID" value="DAE00210.1"/>
    <property type="molecule type" value="Genomic_DNA"/>
</dbReference>
<dbReference type="CDD" id="cd00081">
    <property type="entry name" value="Hint"/>
    <property type="match status" value="1"/>
</dbReference>
<dbReference type="GO" id="GO:0016539">
    <property type="term" value="P:intein-mediated protein splicing"/>
    <property type="evidence" value="ECO:0007669"/>
    <property type="project" value="InterPro"/>
</dbReference>
<accession>A0A8S5NZS4</accession>
<feature type="compositionally biased region" description="Basic and acidic residues" evidence="3">
    <location>
        <begin position="42"/>
        <end position="51"/>
    </location>
</feature>
<sequence length="561" mass="63346">MDLKGWIKGTFNIDRLVKPSEPAKVETPKVEPKVEPTPAPKPEAKVEEPKPTPKPATTPTAKPTTGQLEELPWIAELRKHIGLAEIKGPRHNPTIIQWLKDMGKYSGENKSWYYEDESAWCLTGDIEVLTSDGFIRLDEINGILPEAVAMLDPITKEVKFTKDYDIIHKEYEGVVYNFKKRGLVCDPDHKFYGRLSGTGPDQLRKVKHLSKSGIGVPCITTSAPGVNATDEELVFLAAYLSDGCLPTRKKVRFHLSKTRKMEILEKFPYHRKSQEKRVYGVSTKVCFTYFFDIKLLRLDFIDKNKTLHWPTIRNFSKEQAKVFIDAYSQFDGTQIGNEGNGFEVFTANPVLWEQLNYLATMAGYKSTPYKVKQVSPNSKIEYLYHVYVSKNKRRYFKPDHAKKEDFKGTLYCLTVPTSIMIIRTTKGIIMPIGNCGLAVGHALGTSGRFVVPEWFRALKWSDEKYLTKLDKPAYGCIGVKERKGGGHVFFVVGLISPGYVACLGGNQGDKVSIIPIAIKDIKGFYWPSKWENKQCVKQTPNPLRYDLKIVSATGRLGASEA</sequence>
<name>A0A8S5NZS4_9CAUD</name>
<evidence type="ECO:0000313" key="4">
    <source>
        <dbReference type="EMBL" id="DAE00210.1"/>
    </source>
</evidence>
<dbReference type="PROSITE" id="PS50817">
    <property type="entry name" value="INTEIN_N_TER"/>
    <property type="match status" value="1"/>
</dbReference>
<feature type="compositionally biased region" description="Basic and acidic residues" evidence="3">
    <location>
        <begin position="17"/>
        <end position="34"/>
    </location>
</feature>
<evidence type="ECO:0000256" key="2">
    <source>
        <dbReference type="ARBA" id="ARBA00023000"/>
    </source>
</evidence>
<proteinExistence type="predicted"/>
<organism evidence="4">
    <name type="scientific">Myoviridae sp. ctLnO19</name>
    <dbReference type="NCBI Taxonomy" id="2825085"/>
    <lineage>
        <taxon>Viruses</taxon>
        <taxon>Duplodnaviria</taxon>
        <taxon>Heunggongvirae</taxon>
        <taxon>Uroviricota</taxon>
        <taxon>Caudoviricetes</taxon>
    </lineage>
</organism>
<keyword evidence="1" id="KW-0068">Autocatalytic cleavage</keyword>